<accession>A0A6I1GCJ1</accession>
<reference evidence="1 2" key="1">
    <citation type="submission" date="2019-09" db="EMBL/GenBank/DDBJ databases">
        <title>Characterization of the phylogenetic diversity of two novel species belonging to the genus Bifidobacterium: Bifidobacterium cebidarum sp. nov. and Bifidobacterium leontopitheci sp. nov.</title>
        <authorList>
            <person name="Lugli G.A."/>
            <person name="Duranti S."/>
            <person name="Milani C."/>
            <person name="Turroni F."/>
            <person name="Ventura M."/>
        </authorList>
    </citation>
    <scope>NUCLEOTIDE SEQUENCE [LARGE SCALE GENOMIC DNA]</scope>
    <source>
        <strain evidence="1 2">LMG 31471</strain>
    </source>
</reference>
<protein>
    <submittedName>
        <fullName evidence="1">Uncharacterized protein</fullName>
    </submittedName>
</protein>
<organism evidence="1 2">
    <name type="scientific">Bifidobacterium leontopitheci</name>
    <dbReference type="NCBI Taxonomy" id="2650774"/>
    <lineage>
        <taxon>Bacteria</taxon>
        <taxon>Bacillati</taxon>
        <taxon>Actinomycetota</taxon>
        <taxon>Actinomycetes</taxon>
        <taxon>Bifidobacteriales</taxon>
        <taxon>Bifidobacteriaceae</taxon>
        <taxon>Bifidobacterium</taxon>
    </lineage>
</organism>
<name>A0A6I1GCJ1_9BIFI</name>
<evidence type="ECO:0000313" key="2">
    <source>
        <dbReference type="Proteomes" id="UP000441772"/>
    </source>
</evidence>
<dbReference type="Proteomes" id="UP000441772">
    <property type="component" value="Unassembled WGS sequence"/>
</dbReference>
<gene>
    <name evidence="1" type="ORF">F7D09_2119</name>
</gene>
<comment type="caution">
    <text evidence="1">The sequence shown here is derived from an EMBL/GenBank/DDBJ whole genome shotgun (WGS) entry which is preliminary data.</text>
</comment>
<keyword evidence="2" id="KW-1185">Reference proteome</keyword>
<sequence>MAGFVDPALLPVRPCACAATVSYYRLADRLRATARTRTVAYGYVLLGFLDGPYSYGGYGYVPLGFSNGPYSYGCYGYVSLGILNRPYWERLVWVRFVGNS</sequence>
<dbReference type="EMBL" id="WBVT01000073">
    <property type="protein sequence ID" value="KAB7788412.1"/>
    <property type="molecule type" value="Genomic_DNA"/>
</dbReference>
<evidence type="ECO:0000313" key="1">
    <source>
        <dbReference type="EMBL" id="KAB7788412.1"/>
    </source>
</evidence>
<dbReference type="AlphaFoldDB" id="A0A6I1GCJ1"/>
<proteinExistence type="predicted"/>